<keyword evidence="5" id="KW-0067">ATP-binding</keyword>
<accession>A0A0D3EN01</accession>
<evidence type="ECO:0000256" key="6">
    <source>
        <dbReference type="SAM" id="Phobius"/>
    </source>
</evidence>
<name>A0A0D3EN01_9ORYZ</name>
<keyword evidence="4" id="KW-0418">Kinase</keyword>
<keyword evidence="9" id="KW-1185">Reference proteome</keyword>
<dbReference type="AlphaFoldDB" id="A0A0D3EN01"/>
<protein>
    <recommendedName>
        <fullName evidence="7">Protein kinase domain-containing protein</fullName>
    </recommendedName>
</protein>
<evidence type="ECO:0000256" key="5">
    <source>
        <dbReference type="ARBA" id="ARBA00022840"/>
    </source>
</evidence>
<dbReference type="HOGENOM" id="CLU_034246_0_0_1"/>
<keyword evidence="2" id="KW-0808">Transferase</keyword>
<reference evidence="8" key="1">
    <citation type="journal article" date="2009" name="Rice">
        <title>De Novo Next Generation Sequencing of Plant Genomes.</title>
        <authorList>
            <person name="Rounsley S."/>
            <person name="Marri P.R."/>
            <person name="Yu Y."/>
            <person name="He R."/>
            <person name="Sisneros N."/>
            <person name="Goicoechea J.L."/>
            <person name="Lee S.J."/>
            <person name="Angelova A."/>
            <person name="Kudrna D."/>
            <person name="Luo M."/>
            <person name="Affourtit J."/>
            <person name="Desany B."/>
            <person name="Knight J."/>
            <person name="Niazi F."/>
            <person name="Egholm M."/>
            <person name="Wing R.A."/>
        </authorList>
    </citation>
    <scope>NUCLEOTIDE SEQUENCE [LARGE SCALE GENOMIC DNA]</scope>
    <source>
        <strain evidence="8">cv. IRGC 105608</strain>
    </source>
</reference>
<dbReference type="Gramene" id="OBART01G12910.1">
    <property type="protein sequence ID" value="OBART01G12910.1"/>
    <property type="gene ID" value="OBART01G12910"/>
</dbReference>
<feature type="domain" description="Protein kinase" evidence="7">
    <location>
        <begin position="1"/>
        <end position="308"/>
    </location>
</feature>
<organism evidence="8">
    <name type="scientific">Oryza barthii</name>
    <dbReference type="NCBI Taxonomy" id="65489"/>
    <lineage>
        <taxon>Eukaryota</taxon>
        <taxon>Viridiplantae</taxon>
        <taxon>Streptophyta</taxon>
        <taxon>Embryophyta</taxon>
        <taxon>Tracheophyta</taxon>
        <taxon>Spermatophyta</taxon>
        <taxon>Magnoliopsida</taxon>
        <taxon>Liliopsida</taxon>
        <taxon>Poales</taxon>
        <taxon>Poaceae</taxon>
        <taxon>BOP clade</taxon>
        <taxon>Oryzoideae</taxon>
        <taxon>Oryzeae</taxon>
        <taxon>Oryzinae</taxon>
        <taxon>Oryza</taxon>
    </lineage>
</organism>
<evidence type="ECO:0000256" key="2">
    <source>
        <dbReference type="ARBA" id="ARBA00022679"/>
    </source>
</evidence>
<dbReference type="PaxDb" id="65489-OBART01G12910.1"/>
<keyword evidence="3" id="KW-0547">Nucleotide-binding</keyword>
<dbReference type="eggNOG" id="KOG1187">
    <property type="taxonomic scope" value="Eukaryota"/>
</dbReference>
<evidence type="ECO:0000256" key="3">
    <source>
        <dbReference type="ARBA" id="ARBA00022741"/>
    </source>
</evidence>
<keyword evidence="6" id="KW-0812">Transmembrane</keyword>
<reference evidence="8" key="2">
    <citation type="submission" date="2015-03" db="UniProtKB">
        <authorList>
            <consortium name="EnsemblPlants"/>
        </authorList>
    </citation>
    <scope>IDENTIFICATION</scope>
</reference>
<dbReference type="EnsemblPlants" id="OBART01G12910.1">
    <property type="protein sequence ID" value="OBART01G12910.1"/>
    <property type="gene ID" value="OBART01G12910"/>
</dbReference>
<dbReference type="Gene3D" id="1.10.510.10">
    <property type="entry name" value="Transferase(Phosphotransferase) domain 1"/>
    <property type="match status" value="1"/>
</dbReference>
<dbReference type="STRING" id="65489.A0A0D3EN01"/>
<dbReference type="GO" id="GO:0004672">
    <property type="term" value="F:protein kinase activity"/>
    <property type="evidence" value="ECO:0007669"/>
    <property type="project" value="InterPro"/>
</dbReference>
<feature type="transmembrane region" description="Helical" evidence="6">
    <location>
        <begin position="498"/>
        <end position="528"/>
    </location>
</feature>
<sequence>MNSQDNNLKNFFQTNGHVVLQRVENNCSLRYFTENEIRQITISAEMSDVLSRLRTISAAQSIRSKLIMATQTKEGVRGAQPGTPLSWEQRVKIALSAAEGLEFLHEKAVPPVIHTNIRSNNIFIFGNDVAKIGDLGVSKQLYPESDNDYYNTRLYPLRSFGYDAIAPETVQCKERYLRFGAVLLELLTGRKVVDYSLPRFQQSLITWATPRLSEDKVKQCVDPKLGGAFPLKAVAKTNKIFEGRAFTLWDNLSPEDLELLVRDIECRLPLPIVKLVSESSVLKVEERSVVEQGAEGHFGGEASRYPFSRWRLGLAALILKGVSGAVLLRKKNVQRTTDLKKYIEAIKQFLHHSSSFYAVTINSTFIKQDRIYFTKEFSQNYIKPLMEGQPAWRLLLMSCEDHMGIHSYLMIMLLLPVNKLITIRIGRFPPLELLPCLLVLHLRRRANGTPQAVIYPPAKTHSVNNKKPHTGAAAGLPLQPTALLLPSPPSHRRRPRRIGIIVVIAVVVVVVARLLPLPIGGTVVVVVACHRERKEPSRERASEPVAKAEAVRRGTVAAGGGGGKKLSRRWICWWW</sequence>
<dbReference type="PANTHER" id="PTHR47983:SF3">
    <property type="entry name" value="OS05G0135800 PROTEIN"/>
    <property type="match status" value="1"/>
</dbReference>
<dbReference type="Pfam" id="PF07714">
    <property type="entry name" value="PK_Tyr_Ser-Thr"/>
    <property type="match status" value="1"/>
</dbReference>
<evidence type="ECO:0000256" key="1">
    <source>
        <dbReference type="ARBA" id="ARBA00022553"/>
    </source>
</evidence>
<dbReference type="SUPFAM" id="SSF56112">
    <property type="entry name" value="Protein kinase-like (PK-like)"/>
    <property type="match status" value="1"/>
</dbReference>
<keyword evidence="6" id="KW-0472">Membrane</keyword>
<evidence type="ECO:0000256" key="4">
    <source>
        <dbReference type="ARBA" id="ARBA00022777"/>
    </source>
</evidence>
<dbReference type="InterPro" id="IPR001245">
    <property type="entry name" value="Ser-Thr/Tyr_kinase_cat_dom"/>
</dbReference>
<evidence type="ECO:0000259" key="7">
    <source>
        <dbReference type="PROSITE" id="PS50011"/>
    </source>
</evidence>
<proteinExistence type="predicted"/>
<dbReference type="InterPro" id="IPR052101">
    <property type="entry name" value="Plant_StressResp_Kinase"/>
</dbReference>
<dbReference type="PANTHER" id="PTHR47983">
    <property type="entry name" value="PTO-INTERACTING PROTEIN 1-LIKE"/>
    <property type="match status" value="1"/>
</dbReference>
<dbReference type="InterPro" id="IPR011009">
    <property type="entry name" value="Kinase-like_dom_sf"/>
</dbReference>
<dbReference type="PROSITE" id="PS50011">
    <property type="entry name" value="PROTEIN_KINASE_DOM"/>
    <property type="match status" value="1"/>
</dbReference>
<keyword evidence="6" id="KW-1133">Transmembrane helix</keyword>
<dbReference type="InterPro" id="IPR000719">
    <property type="entry name" value="Prot_kinase_dom"/>
</dbReference>
<keyword evidence="1" id="KW-0597">Phosphoprotein</keyword>
<evidence type="ECO:0000313" key="9">
    <source>
        <dbReference type="Proteomes" id="UP000026960"/>
    </source>
</evidence>
<dbReference type="GO" id="GO:0005524">
    <property type="term" value="F:ATP binding"/>
    <property type="evidence" value="ECO:0007669"/>
    <property type="project" value="UniProtKB-KW"/>
</dbReference>
<dbReference type="Proteomes" id="UP000026960">
    <property type="component" value="Chromosome 1"/>
</dbReference>
<evidence type="ECO:0000313" key="8">
    <source>
        <dbReference type="EnsemblPlants" id="OBART01G12910.1"/>
    </source>
</evidence>